<protein>
    <submittedName>
        <fullName evidence="1">6408_t:CDS:1</fullName>
    </submittedName>
</protein>
<evidence type="ECO:0000313" key="1">
    <source>
        <dbReference type="EMBL" id="CAG8548352.1"/>
    </source>
</evidence>
<name>A0A9N9B0M9_9GLOM</name>
<evidence type="ECO:0000313" key="2">
    <source>
        <dbReference type="Proteomes" id="UP000789706"/>
    </source>
</evidence>
<proteinExistence type="predicted"/>
<sequence length="71" mass="7616">MISPSPSSGIKRICLGADNGISESSFIEKNIRIWGGVVNSKAEIKRRALGIVQPIINEILALEVIVGSIQK</sequence>
<dbReference type="AlphaFoldDB" id="A0A9N9B0M9"/>
<comment type="caution">
    <text evidence="1">The sequence shown here is derived from an EMBL/GenBank/DDBJ whole genome shotgun (WGS) entry which is preliminary data.</text>
</comment>
<keyword evidence="2" id="KW-1185">Reference proteome</keyword>
<organism evidence="1 2">
    <name type="scientific">Diversispora eburnea</name>
    <dbReference type="NCBI Taxonomy" id="1213867"/>
    <lineage>
        <taxon>Eukaryota</taxon>
        <taxon>Fungi</taxon>
        <taxon>Fungi incertae sedis</taxon>
        <taxon>Mucoromycota</taxon>
        <taxon>Glomeromycotina</taxon>
        <taxon>Glomeromycetes</taxon>
        <taxon>Diversisporales</taxon>
        <taxon>Diversisporaceae</taxon>
        <taxon>Diversispora</taxon>
    </lineage>
</organism>
<dbReference type="Proteomes" id="UP000789706">
    <property type="component" value="Unassembled WGS sequence"/>
</dbReference>
<dbReference type="EMBL" id="CAJVPK010000777">
    <property type="protein sequence ID" value="CAG8548352.1"/>
    <property type="molecule type" value="Genomic_DNA"/>
</dbReference>
<reference evidence="1" key="1">
    <citation type="submission" date="2021-06" db="EMBL/GenBank/DDBJ databases">
        <authorList>
            <person name="Kallberg Y."/>
            <person name="Tangrot J."/>
            <person name="Rosling A."/>
        </authorList>
    </citation>
    <scope>NUCLEOTIDE SEQUENCE</scope>
    <source>
        <strain evidence="1">AZ414A</strain>
    </source>
</reference>
<accession>A0A9N9B0M9</accession>
<gene>
    <name evidence="1" type="ORF">DEBURN_LOCUS6973</name>
</gene>